<dbReference type="GO" id="GO:0012505">
    <property type="term" value="C:endomembrane system"/>
    <property type="evidence" value="ECO:0007669"/>
    <property type="project" value="TreeGrafter"/>
</dbReference>
<dbReference type="SMART" id="SM00503">
    <property type="entry name" value="SynN"/>
    <property type="match status" value="1"/>
</dbReference>
<dbReference type="GO" id="GO:0006906">
    <property type="term" value="P:vesicle fusion"/>
    <property type="evidence" value="ECO:0007669"/>
    <property type="project" value="TreeGrafter"/>
</dbReference>
<dbReference type="Proteomes" id="UP001152561">
    <property type="component" value="Unassembled WGS sequence"/>
</dbReference>
<feature type="domain" description="T-SNARE coiled-coil homology" evidence="9">
    <location>
        <begin position="209"/>
        <end position="271"/>
    </location>
</feature>
<dbReference type="SUPFAM" id="SSF47661">
    <property type="entry name" value="t-snare proteins"/>
    <property type="match status" value="1"/>
</dbReference>
<gene>
    <name evidence="10" type="ORF">K7X08_027304</name>
</gene>
<dbReference type="InterPro" id="IPR006011">
    <property type="entry name" value="Syntaxin_N"/>
</dbReference>
<dbReference type="InterPro" id="IPR010989">
    <property type="entry name" value="SNARE"/>
</dbReference>
<dbReference type="InterPro" id="IPR000727">
    <property type="entry name" value="T_SNARE_dom"/>
</dbReference>
<evidence type="ECO:0000313" key="11">
    <source>
        <dbReference type="Proteomes" id="UP001152561"/>
    </source>
</evidence>
<dbReference type="GO" id="GO:0006886">
    <property type="term" value="P:intracellular protein transport"/>
    <property type="evidence" value="ECO:0007669"/>
    <property type="project" value="InterPro"/>
</dbReference>
<evidence type="ECO:0000256" key="4">
    <source>
        <dbReference type="ARBA" id="ARBA00022990"/>
    </source>
</evidence>
<feature type="coiled-coil region" evidence="7">
    <location>
        <begin position="39"/>
        <end position="73"/>
    </location>
</feature>
<dbReference type="GO" id="GO:0005886">
    <property type="term" value="C:plasma membrane"/>
    <property type="evidence" value="ECO:0007669"/>
    <property type="project" value="TreeGrafter"/>
</dbReference>
<dbReference type="EMBL" id="JAJAGQ010000006">
    <property type="protein sequence ID" value="KAJ8561114.1"/>
    <property type="molecule type" value="Genomic_DNA"/>
</dbReference>
<keyword evidence="3" id="KW-0653">Protein transport</keyword>
<protein>
    <recommendedName>
        <fullName evidence="9">t-SNARE coiled-coil homology domain-containing protein</fullName>
    </recommendedName>
</protein>
<name>A0A9Q1MMK2_9SOLA</name>
<dbReference type="AlphaFoldDB" id="A0A9Q1MMK2"/>
<dbReference type="GO" id="GO:0006887">
    <property type="term" value="P:exocytosis"/>
    <property type="evidence" value="ECO:0007669"/>
    <property type="project" value="TreeGrafter"/>
</dbReference>
<evidence type="ECO:0000256" key="7">
    <source>
        <dbReference type="SAM" id="Coils"/>
    </source>
</evidence>
<dbReference type="GO" id="GO:0031201">
    <property type="term" value="C:SNARE complex"/>
    <property type="evidence" value="ECO:0007669"/>
    <property type="project" value="TreeGrafter"/>
</dbReference>
<dbReference type="InterPro" id="IPR006012">
    <property type="entry name" value="Syntaxin/epimorphin_CS"/>
</dbReference>
<keyword evidence="8" id="KW-0812">Transmembrane</keyword>
<feature type="transmembrane region" description="Helical" evidence="8">
    <location>
        <begin position="281"/>
        <end position="302"/>
    </location>
</feature>
<dbReference type="FunFam" id="1.20.58.70:FF:000003">
    <property type="entry name" value="Qa-SNARE, Sso1/Syntaxin1-type, SYP12A-group"/>
    <property type="match status" value="1"/>
</dbReference>
<evidence type="ECO:0000256" key="2">
    <source>
        <dbReference type="ARBA" id="ARBA00022448"/>
    </source>
</evidence>
<comment type="similarity">
    <text evidence="1 6">Belongs to the syntaxin family.</text>
</comment>
<proteinExistence type="inferred from homology"/>
<evidence type="ECO:0000256" key="8">
    <source>
        <dbReference type="SAM" id="Phobius"/>
    </source>
</evidence>
<evidence type="ECO:0000259" key="9">
    <source>
        <dbReference type="PROSITE" id="PS50192"/>
    </source>
</evidence>
<sequence>MNDLFSNSFKKYQDLKKQVQLDDLEGGQVGQLGNESIDLAKFFEDVENVKEDMNNVEKLYKKLQESNEESKLVHNAKTVKEIRSRMDSDVSLVLKRVKMIKGKLEALERSNATHRKIAGCGPGSSADRTRTSVVSGLGKKLKVLMDDFQALRARMNDEYKETVARRYFTVTGEKANDELIENLISSGESESFLQKAIQEQGRGQIMDTISEIQERHDAVKEIEKNLIELHQIFLDMAALVEAQGQQLNDIESHVAHASSFVRRGTEQLTEAREIQKSSRKCTCIAIFLIILLVILLTFPLWWPILASKIL</sequence>
<dbReference type="SMART" id="SM00397">
    <property type="entry name" value="t_SNARE"/>
    <property type="match status" value="1"/>
</dbReference>
<organism evidence="10 11">
    <name type="scientific">Anisodus acutangulus</name>
    <dbReference type="NCBI Taxonomy" id="402998"/>
    <lineage>
        <taxon>Eukaryota</taxon>
        <taxon>Viridiplantae</taxon>
        <taxon>Streptophyta</taxon>
        <taxon>Embryophyta</taxon>
        <taxon>Tracheophyta</taxon>
        <taxon>Spermatophyta</taxon>
        <taxon>Magnoliopsida</taxon>
        <taxon>eudicotyledons</taxon>
        <taxon>Gunneridae</taxon>
        <taxon>Pentapetalae</taxon>
        <taxon>asterids</taxon>
        <taxon>lamiids</taxon>
        <taxon>Solanales</taxon>
        <taxon>Solanaceae</taxon>
        <taxon>Solanoideae</taxon>
        <taxon>Hyoscyameae</taxon>
        <taxon>Anisodus</taxon>
    </lineage>
</organism>
<comment type="caution">
    <text evidence="10">The sequence shown here is derived from an EMBL/GenBank/DDBJ whole genome shotgun (WGS) entry which is preliminary data.</text>
</comment>
<keyword evidence="4" id="KW-0007">Acetylation</keyword>
<dbReference type="PANTHER" id="PTHR19957:SF327">
    <property type="entry name" value="SYNTAXIN-124-LIKE"/>
    <property type="match status" value="1"/>
</dbReference>
<dbReference type="GO" id="GO:0000149">
    <property type="term" value="F:SNARE binding"/>
    <property type="evidence" value="ECO:0007669"/>
    <property type="project" value="TreeGrafter"/>
</dbReference>
<dbReference type="CDD" id="cd15848">
    <property type="entry name" value="SNARE_syntaxin1-like"/>
    <property type="match status" value="1"/>
</dbReference>
<evidence type="ECO:0000256" key="3">
    <source>
        <dbReference type="ARBA" id="ARBA00022927"/>
    </source>
</evidence>
<evidence type="ECO:0000256" key="1">
    <source>
        <dbReference type="ARBA" id="ARBA00009063"/>
    </source>
</evidence>
<dbReference type="Gene3D" id="1.20.5.110">
    <property type="match status" value="1"/>
</dbReference>
<keyword evidence="5 7" id="KW-0175">Coiled coil</keyword>
<keyword evidence="2" id="KW-0813">Transport</keyword>
<dbReference type="Pfam" id="PF05739">
    <property type="entry name" value="SNARE"/>
    <property type="match status" value="1"/>
</dbReference>
<dbReference type="FunFam" id="1.20.5.110:FF:000008">
    <property type="entry name" value="Syntaxin 132"/>
    <property type="match status" value="1"/>
</dbReference>
<evidence type="ECO:0000313" key="10">
    <source>
        <dbReference type="EMBL" id="KAJ8561114.1"/>
    </source>
</evidence>
<keyword evidence="8" id="KW-1133">Transmembrane helix</keyword>
<dbReference type="PROSITE" id="PS50192">
    <property type="entry name" value="T_SNARE"/>
    <property type="match status" value="1"/>
</dbReference>
<dbReference type="CDD" id="cd00179">
    <property type="entry name" value="SynN"/>
    <property type="match status" value="1"/>
</dbReference>
<dbReference type="InterPro" id="IPR045242">
    <property type="entry name" value="Syntaxin"/>
</dbReference>
<dbReference type="PROSITE" id="PS00914">
    <property type="entry name" value="SYNTAXIN"/>
    <property type="match status" value="1"/>
</dbReference>
<dbReference type="GO" id="GO:0005484">
    <property type="term" value="F:SNAP receptor activity"/>
    <property type="evidence" value="ECO:0007669"/>
    <property type="project" value="InterPro"/>
</dbReference>
<evidence type="ECO:0000256" key="6">
    <source>
        <dbReference type="RuleBase" id="RU003858"/>
    </source>
</evidence>
<dbReference type="GO" id="GO:0048278">
    <property type="term" value="P:vesicle docking"/>
    <property type="evidence" value="ECO:0007669"/>
    <property type="project" value="TreeGrafter"/>
</dbReference>
<reference evidence="11" key="1">
    <citation type="journal article" date="2023" name="Proc. Natl. Acad. Sci. U.S.A.">
        <title>Genomic and structural basis for evolution of tropane alkaloid biosynthesis.</title>
        <authorList>
            <person name="Wanga Y.-J."/>
            <person name="Taina T."/>
            <person name="Yua J.-Y."/>
            <person name="Lia J."/>
            <person name="Xua B."/>
            <person name="Chenc J."/>
            <person name="D'Auriad J.C."/>
            <person name="Huanga J.-P."/>
            <person name="Huanga S.-X."/>
        </authorList>
    </citation>
    <scope>NUCLEOTIDE SEQUENCE [LARGE SCALE GENOMIC DNA]</scope>
    <source>
        <strain evidence="11">cv. KIB-2019</strain>
    </source>
</reference>
<dbReference type="OrthoDB" id="10255013at2759"/>
<keyword evidence="8" id="KW-0472">Membrane</keyword>
<dbReference type="Pfam" id="PF00804">
    <property type="entry name" value="Syntaxin"/>
    <property type="match status" value="1"/>
</dbReference>
<keyword evidence="11" id="KW-1185">Reference proteome</keyword>
<dbReference type="PANTHER" id="PTHR19957">
    <property type="entry name" value="SYNTAXIN"/>
    <property type="match status" value="1"/>
</dbReference>
<accession>A0A9Q1MMK2</accession>
<dbReference type="Gene3D" id="1.20.58.70">
    <property type="match status" value="1"/>
</dbReference>
<evidence type="ECO:0000256" key="5">
    <source>
        <dbReference type="ARBA" id="ARBA00023054"/>
    </source>
</evidence>